<dbReference type="GO" id="GO:0033611">
    <property type="term" value="P:oxalate catabolic process"/>
    <property type="evidence" value="ECO:0007669"/>
    <property type="project" value="InterPro"/>
</dbReference>
<dbReference type="InterPro" id="IPR045025">
    <property type="entry name" value="HACL1-like"/>
</dbReference>
<dbReference type="FunFam" id="3.40.50.1220:FF:000006">
    <property type="entry name" value="2-hydroxyacyl-CoA lyase 1"/>
    <property type="match status" value="1"/>
</dbReference>
<dbReference type="AlphaFoldDB" id="A0A329KT98"/>
<evidence type="ECO:0000256" key="4">
    <source>
        <dbReference type="ARBA" id="ARBA00022842"/>
    </source>
</evidence>
<dbReference type="Gene3D" id="3.40.50.1220">
    <property type="entry name" value="TPP-binding domain"/>
    <property type="match status" value="1"/>
</dbReference>
<comment type="caution">
    <text evidence="11">The sequence shown here is derived from an EMBL/GenBank/DDBJ whole genome shotgun (WGS) entry which is preliminary data.</text>
</comment>
<comment type="cofactor">
    <cofactor evidence="1">
        <name>thiamine diphosphate</name>
        <dbReference type="ChEBI" id="CHEBI:58937"/>
    </cofactor>
</comment>
<organism evidence="11 12">
    <name type="scientific">Mycobacterium colombiense</name>
    <dbReference type="NCBI Taxonomy" id="339268"/>
    <lineage>
        <taxon>Bacteria</taxon>
        <taxon>Bacillati</taxon>
        <taxon>Actinomycetota</taxon>
        <taxon>Actinomycetes</taxon>
        <taxon>Mycobacteriales</taxon>
        <taxon>Mycobacteriaceae</taxon>
        <taxon>Mycobacterium</taxon>
        <taxon>Mycobacterium avium complex (MAC)</taxon>
    </lineage>
</organism>
<evidence type="ECO:0000259" key="10">
    <source>
        <dbReference type="Pfam" id="PF02776"/>
    </source>
</evidence>
<dbReference type="GO" id="GO:0030976">
    <property type="term" value="F:thiamine pyrophosphate binding"/>
    <property type="evidence" value="ECO:0007669"/>
    <property type="project" value="InterPro"/>
</dbReference>
<dbReference type="GO" id="GO:0001561">
    <property type="term" value="P:fatty acid alpha-oxidation"/>
    <property type="evidence" value="ECO:0007669"/>
    <property type="project" value="TreeGrafter"/>
</dbReference>
<feature type="domain" description="Thiamine pyrophosphate enzyme TPP-binding" evidence="9">
    <location>
        <begin position="413"/>
        <end position="554"/>
    </location>
</feature>
<dbReference type="Gene3D" id="3.40.50.970">
    <property type="match status" value="2"/>
</dbReference>
<keyword evidence="3" id="KW-0479">Metal-binding</keyword>
<evidence type="ECO:0000256" key="2">
    <source>
        <dbReference type="ARBA" id="ARBA00007812"/>
    </source>
</evidence>
<dbReference type="GO" id="GO:0000287">
    <property type="term" value="F:magnesium ion binding"/>
    <property type="evidence" value="ECO:0007669"/>
    <property type="project" value="InterPro"/>
</dbReference>
<evidence type="ECO:0000256" key="7">
    <source>
        <dbReference type="RuleBase" id="RU362132"/>
    </source>
</evidence>
<evidence type="ECO:0000259" key="9">
    <source>
        <dbReference type="Pfam" id="PF02775"/>
    </source>
</evidence>
<dbReference type="InterPro" id="IPR029035">
    <property type="entry name" value="DHS-like_NAD/FAD-binding_dom"/>
</dbReference>
<evidence type="ECO:0000313" key="12">
    <source>
        <dbReference type="Proteomes" id="UP000250347"/>
    </source>
</evidence>
<dbReference type="Pfam" id="PF02776">
    <property type="entry name" value="TPP_enzyme_N"/>
    <property type="match status" value="1"/>
</dbReference>
<reference evidence="11 12" key="1">
    <citation type="submission" date="2018-06" db="EMBL/GenBank/DDBJ databases">
        <title>NTM in soil in Japan.</title>
        <authorList>
            <person name="Ohya K."/>
        </authorList>
    </citation>
    <scope>NUCLEOTIDE SEQUENCE [LARGE SCALE GENOMIC DNA]</scope>
    <source>
        <strain evidence="11 12">GF76</strain>
    </source>
</reference>
<protein>
    <submittedName>
        <fullName evidence="11">Oxalyl-CoA decarboxylase</fullName>
        <ecNumber evidence="11">4.1.1.8</ecNumber>
    </submittedName>
</protein>
<dbReference type="SUPFAM" id="SSF52518">
    <property type="entry name" value="Thiamin diphosphate-binding fold (THDP-binding)"/>
    <property type="match status" value="2"/>
</dbReference>
<gene>
    <name evidence="11" type="ORF">DQP58_03985</name>
</gene>
<dbReference type="EC" id="4.1.1.8" evidence="11"/>
<dbReference type="CDD" id="cd07035">
    <property type="entry name" value="TPP_PYR_POX_like"/>
    <property type="match status" value="1"/>
</dbReference>
<evidence type="ECO:0000256" key="1">
    <source>
        <dbReference type="ARBA" id="ARBA00001964"/>
    </source>
</evidence>
<dbReference type="FunFam" id="3.40.50.970:FF:000042">
    <property type="entry name" value="Oxalyl-CoA decarboxylase"/>
    <property type="match status" value="1"/>
</dbReference>
<evidence type="ECO:0000256" key="3">
    <source>
        <dbReference type="ARBA" id="ARBA00022723"/>
    </source>
</evidence>
<sequence length="587" mass="61238">MSTASASGNPAPEPTRPTDGFHLVVDGLKANGVETIYGIVGIPITDLARVAQASGIRYIGFRQETSAGNAAAAAGFLTRRPGVCLTTSGPGFLNGLPALANATTNCFPMIQISGSSNRALVDLQRGDYQDLDQLNAAKPFAKAAYRIGRIEDIGRGIARAIRTAVSGRPGGVYLDIPGEVLGQAMDAGAAADTIWRVVDPAPRQQPAPDAIDRALDVLAQARRPLIVLGKGAAYAQADNAIRMFVETTGIPFLPMSMAKGLLPDSHPQSAAAARSLAIARADAVLLVGARLNWLLGHGDSPQWNANAKFVQVDIAACEFDSNQRIAAPLAGDIGSVLSALCDGVAARPITAPREWIDELAERRARNDTKMRERLADDPHPMRFFNALGAIRSVLQDNRDVYVVNEGANALDLARNVIDMELPRHRLDTGTWGVMGIGMGYAIAAAVETGKPVVAIEGDSAFGFSGMEIETICRYRLPVTVVILNNGGVYRGDEAAPGTAARCADPAPTVLNARAHHELLAEAFGGKGYHVTTPSELRAALAEAIGAGGPSIIDCELDPAAGVESGHLANLNPASAATPPKAAVNAGG</sequence>
<dbReference type="PANTHER" id="PTHR43710">
    <property type="entry name" value="2-HYDROXYACYL-COA LYASE"/>
    <property type="match status" value="1"/>
</dbReference>
<dbReference type="CDD" id="cd02004">
    <property type="entry name" value="TPP_BZL_OCoD_HPCL"/>
    <property type="match status" value="1"/>
</dbReference>
<evidence type="ECO:0000256" key="5">
    <source>
        <dbReference type="ARBA" id="ARBA00023052"/>
    </source>
</evidence>
<dbReference type="InterPro" id="IPR017660">
    <property type="entry name" value="Oxalyl-CoA_decarboxylase"/>
</dbReference>
<keyword evidence="6 11" id="KW-0456">Lyase</keyword>
<evidence type="ECO:0000313" key="11">
    <source>
        <dbReference type="EMBL" id="RAU99008.1"/>
    </source>
</evidence>
<feature type="domain" description="Thiamine pyrophosphate enzyme central" evidence="8">
    <location>
        <begin position="211"/>
        <end position="340"/>
    </location>
</feature>
<dbReference type="InterPro" id="IPR012001">
    <property type="entry name" value="Thiamin_PyroP_enz_TPP-bd_dom"/>
</dbReference>
<accession>A0A329KT98</accession>
<dbReference type="NCBIfam" id="NF006721">
    <property type="entry name" value="PRK09259.1"/>
    <property type="match status" value="1"/>
</dbReference>
<proteinExistence type="inferred from homology"/>
<dbReference type="InterPro" id="IPR011766">
    <property type="entry name" value="TPP_enzyme_TPP-bd"/>
</dbReference>
<dbReference type="Pfam" id="PF02775">
    <property type="entry name" value="TPP_enzyme_C"/>
    <property type="match status" value="1"/>
</dbReference>
<dbReference type="SUPFAM" id="SSF52467">
    <property type="entry name" value="DHS-like NAD/FAD-binding domain"/>
    <property type="match status" value="1"/>
</dbReference>
<keyword evidence="4" id="KW-0460">Magnesium</keyword>
<dbReference type="RefSeq" id="WP_112707206.1">
    <property type="nucleotide sequence ID" value="NZ_QMEU01000006.1"/>
</dbReference>
<dbReference type="EMBL" id="QMEU01000006">
    <property type="protein sequence ID" value="RAU99008.1"/>
    <property type="molecule type" value="Genomic_DNA"/>
</dbReference>
<name>A0A329KT98_9MYCO</name>
<dbReference type="NCBIfam" id="TIGR03254">
    <property type="entry name" value="oxalate_oxc"/>
    <property type="match status" value="1"/>
</dbReference>
<dbReference type="PANTHER" id="PTHR43710:SF2">
    <property type="entry name" value="2-HYDROXYACYL-COA LYASE 1"/>
    <property type="match status" value="1"/>
</dbReference>
<comment type="similarity">
    <text evidence="2 7">Belongs to the TPP enzyme family.</text>
</comment>
<dbReference type="GO" id="GO:0008949">
    <property type="term" value="F:oxalyl-CoA decarboxylase activity"/>
    <property type="evidence" value="ECO:0007669"/>
    <property type="project" value="UniProtKB-EC"/>
</dbReference>
<evidence type="ECO:0000259" key="8">
    <source>
        <dbReference type="Pfam" id="PF00205"/>
    </source>
</evidence>
<dbReference type="InterPro" id="IPR012000">
    <property type="entry name" value="Thiamin_PyroP_enz_cen_dom"/>
</dbReference>
<keyword evidence="5 7" id="KW-0786">Thiamine pyrophosphate</keyword>
<dbReference type="Pfam" id="PF00205">
    <property type="entry name" value="TPP_enzyme_M"/>
    <property type="match status" value="1"/>
</dbReference>
<evidence type="ECO:0000256" key="6">
    <source>
        <dbReference type="ARBA" id="ARBA00023239"/>
    </source>
</evidence>
<feature type="domain" description="Thiamine pyrophosphate enzyme N-terminal TPP-binding" evidence="10">
    <location>
        <begin position="20"/>
        <end position="134"/>
    </location>
</feature>
<dbReference type="Proteomes" id="UP000250347">
    <property type="component" value="Unassembled WGS sequence"/>
</dbReference>
<dbReference type="InterPro" id="IPR029061">
    <property type="entry name" value="THDP-binding"/>
</dbReference>